<protein>
    <recommendedName>
        <fullName evidence="2">Lipoprotein LpqN</fullName>
    </recommendedName>
</protein>
<sequence length="205" mass="21176">MADPTPPPEGAAAQMVAEISAVRKSVGDLTGPSGTQRRRVLEDLAGRGTFSAVGVDEQTWTEADMPLPSTPFGPIVTIHLDRARVVKTVFTVLSNVQLAATSATTDVLGVIQTRLLVDGVPSAWPEMAQNSVSSGGGTGAAAYRQVGAFQTLSLTVVRDLPAGEHTLQGVLVNGHMYSTEGPGSWSGGTLQMSGPSIVVDVLQPA</sequence>
<evidence type="ECO:0008006" key="2">
    <source>
        <dbReference type="Google" id="ProtNLM"/>
    </source>
</evidence>
<proteinExistence type="predicted"/>
<reference evidence="1" key="1">
    <citation type="submission" date="2024-06" db="EMBL/GenBank/DDBJ databases">
        <title>Draft genome sequence of Microbacterium sp. strain A8/3-1, isolated from Oxytropis tragacanthoides Fisch. ex DC. Root nodules in the Altai region of Russia.</title>
        <authorList>
            <person name="Sazanova A."/>
            <person name="Guro P."/>
            <person name="Kuznetsova I."/>
            <person name="Belimov A."/>
            <person name="Safronova V."/>
        </authorList>
    </citation>
    <scope>NUCLEOTIDE SEQUENCE</scope>
    <source>
        <strain evidence="1">A8/3-1</strain>
    </source>
</reference>
<name>A0AAU7VZL3_9MICO</name>
<evidence type="ECO:0000313" key="1">
    <source>
        <dbReference type="EMBL" id="XBX78646.1"/>
    </source>
</evidence>
<organism evidence="1">
    <name type="scientific">Microbacterium sp. A8/3-1</name>
    <dbReference type="NCBI Taxonomy" id="3160749"/>
    <lineage>
        <taxon>Bacteria</taxon>
        <taxon>Bacillati</taxon>
        <taxon>Actinomycetota</taxon>
        <taxon>Actinomycetes</taxon>
        <taxon>Micrococcales</taxon>
        <taxon>Microbacteriaceae</taxon>
        <taxon>Microbacterium</taxon>
    </lineage>
</organism>
<dbReference type="RefSeq" id="WP_350351872.1">
    <property type="nucleotide sequence ID" value="NZ_CP158357.1"/>
</dbReference>
<dbReference type="EMBL" id="CP158357">
    <property type="protein sequence ID" value="XBX78646.1"/>
    <property type="molecule type" value="Genomic_DNA"/>
</dbReference>
<accession>A0AAU7VZL3</accession>
<dbReference type="AlphaFoldDB" id="A0AAU7VZL3"/>
<gene>
    <name evidence="1" type="ORF">ABS642_00725</name>
</gene>